<evidence type="ECO:0000313" key="1">
    <source>
        <dbReference type="EMBL" id="PCH36804.1"/>
    </source>
</evidence>
<dbReference type="OMA" id="THEWAHV"/>
<gene>
    <name evidence="1" type="ORF">WOLCODRAFT_157493</name>
</gene>
<dbReference type="Pfam" id="PF18759">
    <property type="entry name" value="Plavaka"/>
    <property type="match status" value="1"/>
</dbReference>
<dbReference type="Proteomes" id="UP000218811">
    <property type="component" value="Unassembled WGS sequence"/>
</dbReference>
<dbReference type="InterPro" id="IPR041078">
    <property type="entry name" value="Plavaka"/>
</dbReference>
<name>A0A2H3JJD0_WOLCO</name>
<dbReference type="OrthoDB" id="3208495at2759"/>
<accession>A0A2H3JJD0</accession>
<sequence length="236" mass="27049">MNWEQNESNRAGHGKSQSLLDDVLFAPDFNLSDIEGLNVTHEWAHVDAAADEQIDHLPATEGWTNDTVTIPLPKEGMKWAKENDAPVLKVPNVWHRNLLQIIKSVCHSEEAVYHHWVPFKQYWRRPEVYDDNASEEESPEKMEDIRIYSELYNSDALLNEYEKLHAQPRNPDDPPDTEVSIVPIMLWSDSTHLTNFGNASLWPIYMYFGSMSKYTCGKPTASASHHLAYMPSVSLI</sequence>
<evidence type="ECO:0000313" key="2">
    <source>
        <dbReference type="Proteomes" id="UP000218811"/>
    </source>
</evidence>
<protein>
    <submittedName>
        <fullName evidence="1">Uncharacterized protein</fullName>
    </submittedName>
</protein>
<dbReference type="AlphaFoldDB" id="A0A2H3JJD0"/>
<dbReference type="STRING" id="742152.A0A2H3JJD0"/>
<keyword evidence="2" id="KW-1185">Reference proteome</keyword>
<reference evidence="1 2" key="1">
    <citation type="journal article" date="2012" name="Science">
        <title>The Paleozoic origin of enzymatic lignin decomposition reconstructed from 31 fungal genomes.</title>
        <authorList>
            <person name="Floudas D."/>
            <person name="Binder M."/>
            <person name="Riley R."/>
            <person name="Barry K."/>
            <person name="Blanchette R.A."/>
            <person name="Henrissat B."/>
            <person name="Martinez A.T."/>
            <person name="Otillar R."/>
            <person name="Spatafora J.W."/>
            <person name="Yadav J.S."/>
            <person name="Aerts A."/>
            <person name="Benoit I."/>
            <person name="Boyd A."/>
            <person name="Carlson A."/>
            <person name="Copeland A."/>
            <person name="Coutinho P.M."/>
            <person name="de Vries R.P."/>
            <person name="Ferreira P."/>
            <person name="Findley K."/>
            <person name="Foster B."/>
            <person name="Gaskell J."/>
            <person name="Glotzer D."/>
            <person name="Gorecki P."/>
            <person name="Heitman J."/>
            <person name="Hesse C."/>
            <person name="Hori C."/>
            <person name="Igarashi K."/>
            <person name="Jurgens J.A."/>
            <person name="Kallen N."/>
            <person name="Kersten P."/>
            <person name="Kohler A."/>
            <person name="Kuees U."/>
            <person name="Kumar T.K.A."/>
            <person name="Kuo A."/>
            <person name="LaButti K."/>
            <person name="Larrondo L.F."/>
            <person name="Lindquist E."/>
            <person name="Ling A."/>
            <person name="Lombard V."/>
            <person name="Lucas S."/>
            <person name="Lundell T."/>
            <person name="Martin R."/>
            <person name="McLaughlin D.J."/>
            <person name="Morgenstern I."/>
            <person name="Morin E."/>
            <person name="Murat C."/>
            <person name="Nagy L.G."/>
            <person name="Nolan M."/>
            <person name="Ohm R.A."/>
            <person name="Patyshakuliyeva A."/>
            <person name="Rokas A."/>
            <person name="Ruiz-Duenas F.J."/>
            <person name="Sabat G."/>
            <person name="Salamov A."/>
            <person name="Samejima M."/>
            <person name="Schmutz J."/>
            <person name="Slot J.C."/>
            <person name="St John F."/>
            <person name="Stenlid J."/>
            <person name="Sun H."/>
            <person name="Sun S."/>
            <person name="Syed K."/>
            <person name="Tsang A."/>
            <person name="Wiebenga A."/>
            <person name="Young D."/>
            <person name="Pisabarro A."/>
            <person name="Eastwood D.C."/>
            <person name="Martin F."/>
            <person name="Cullen D."/>
            <person name="Grigoriev I.V."/>
            <person name="Hibbett D.S."/>
        </authorList>
    </citation>
    <scope>NUCLEOTIDE SEQUENCE [LARGE SCALE GENOMIC DNA]</scope>
    <source>
        <strain evidence="1 2">MD-104</strain>
    </source>
</reference>
<dbReference type="EMBL" id="KB467898">
    <property type="protein sequence ID" value="PCH36804.1"/>
    <property type="molecule type" value="Genomic_DNA"/>
</dbReference>
<organism evidence="1 2">
    <name type="scientific">Wolfiporia cocos (strain MD-104)</name>
    <name type="common">Brown rot fungus</name>
    <dbReference type="NCBI Taxonomy" id="742152"/>
    <lineage>
        <taxon>Eukaryota</taxon>
        <taxon>Fungi</taxon>
        <taxon>Dikarya</taxon>
        <taxon>Basidiomycota</taxon>
        <taxon>Agaricomycotina</taxon>
        <taxon>Agaricomycetes</taxon>
        <taxon>Polyporales</taxon>
        <taxon>Phaeolaceae</taxon>
        <taxon>Wolfiporia</taxon>
    </lineage>
</organism>
<proteinExistence type="predicted"/>